<comment type="caution">
    <text evidence="2">The sequence shown here is derived from an EMBL/GenBank/DDBJ whole genome shotgun (WGS) entry which is preliminary data.</text>
</comment>
<name>A0ABR8S8D2_9BURK</name>
<sequence>MLQSSLIPSNRPVIGRDLETLRLAFGLSTHDTIWLLNLSITRWTDMVRNAPEEPVSDPSLALLVRLLVQHPELVQALLPAKPHASEVFDLMRSASPIELKRFSTHLGAEASAGYRWMRPGAQPSAMVQRLMQCLRTVLQVQSSDMRSQELNNWRNTVEQEARSRGVAQVLQTGRWRPEHGALAAPLPKREGPSD</sequence>
<protein>
    <submittedName>
        <fullName evidence="2">Uncharacterized protein</fullName>
    </submittedName>
</protein>
<evidence type="ECO:0000256" key="1">
    <source>
        <dbReference type="SAM" id="MobiDB-lite"/>
    </source>
</evidence>
<keyword evidence="3" id="KW-1185">Reference proteome</keyword>
<organism evidence="2 3">
    <name type="scientific">Comamonas avium</name>
    <dbReference type="NCBI Taxonomy" id="2762231"/>
    <lineage>
        <taxon>Bacteria</taxon>
        <taxon>Pseudomonadati</taxon>
        <taxon>Pseudomonadota</taxon>
        <taxon>Betaproteobacteria</taxon>
        <taxon>Burkholderiales</taxon>
        <taxon>Comamonadaceae</taxon>
        <taxon>Comamonas</taxon>
    </lineage>
</organism>
<gene>
    <name evidence="2" type="ORF">H9646_04505</name>
</gene>
<dbReference type="RefSeq" id="WP_191722137.1">
    <property type="nucleotide sequence ID" value="NZ_JACSQK010000002.1"/>
</dbReference>
<dbReference type="Proteomes" id="UP000634919">
    <property type="component" value="Unassembled WGS sequence"/>
</dbReference>
<evidence type="ECO:0000313" key="2">
    <source>
        <dbReference type="EMBL" id="MBD7959736.1"/>
    </source>
</evidence>
<reference evidence="2 3" key="1">
    <citation type="submission" date="2020-08" db="EMBL/GenBank/DDBJ databases">
        <title>A Genomic Blueprint of the Chicken Gut Microbiome.</title>
        <authorList>
            <person name="Gilroy R."/>
            <person name="Ravi A."/>
            <person name="Getino M."/>
            <person name="Pursley I."/>
            <person name="Horton D.L."/>
            <person name="Alikhan N.-F."/>
            <person name="Baker D."/>
            <person name="Gharbi K."/>
            <person name="Hall N."/>
            <person name="Watson M."/>
            <person name="Adriaenssens E.M."/>
            <person name="Foster-Nyarko E."/>
            <person name="Jarju S."/>
            <person name="Secka A."/>
            <person name="Antonio M."/>
            <person name="Oren A."/>
            <person name="Chaudhuri R."/>
            <person name="La Ragione R.M."/>
            <person name="Hildebrand F."/>
            <person name="Pallen M.J."/>
        </authorList>
    </citation>
    <scope>NUCLEOTIDE SEQUENCE [LARGE SCALE GENOMIC DNA]</scope>
    <source>
        <strain evidence="2 3">Sa2CVA6</strain>
    </source>
</reference>
<dbReference type="EMBL" id="JACSQK010000002">
    <property type="protein sequence ID" value="MBD7959736.1"/>
    <property type="molecule type" value="Genomic_DNA"/>
</dbReference>
<evidence type="ECO:0000313" key="3">
    <source>
        <dbReference type="Proteomes" id="UP000634919"/>
    </source>
</evidence>
<accession>A0ABR8S8D2</accession>
<feature type="region of interest" description="Disordered" evidence="1">
    <location>
        <begin position="170"/>
        <end position="194"/>
    </location>
</feature>
<proteinExistence type="predicted"/>